<proteinExistence type="predicted"/>
<dbReference type="GO" id="GO:0003677">
    <property type="term" value="F:DNA binding"/>
    <property type="evidence" value="ECO:0007669"/>
    <property type="project" value="InterPro"/>
</dbReference>
<dbReference type="EMBL" id="CP157676">
    <property type="protein sequence ID" value="XBP72581.1"/>
    <property type="molecule type" value="Genomic_DNA"/>
</dbReference>
<dbReference type="Pfam" id="PF01527">
    <property type="entry name" value="HTH_Tnp_1"/>
    <property type="match status" value="1"/>
</dbReference>
<protein>
    <submittedName>
        <fullName evidence="1">Transposase</fullName>
    </submittedName>
</protein>
<geneLocation type="plasmid" evidence="1">
    <name>p1</name>
</geneLocation>
<dbReference type="GO" id="GO:0006313">
    <property type="term" value="P:DNA transposition"/>
    <property type="evidence" value="ECO:0007669"/>
    <property type="project" value="InterPro"/>
</dbReference>
<dbReference type="EMBL" id="CP157676">
    <property type="protein sequence ID" value="XBP72571.1"/>
    <property type="molecule type" value="Genomic_DNA"/>
</dbReference>
<reference evidence="1" key="1">
    <citation type="submission" date="2024-05" db="EMBL/GenBank/DDBJ databases">
        <authorList>
            <person name="Bunk B."/>
            <person name="Swiderski J."/>
            <person name="Sproer C."/>
            <person name="Thiel V."/>
        </authorList>
    </citation>
    <scope>NUCLEOTIDE SEQUENCE</scope>
    <source>
        <strain evidence="1">DSM 17735</strain>
        <plasmid evidence="1">p1</plasmid>
    </source>
</reference>
<evidence type="ECO:0000313" key="2">
    <source>
        <dbReference type="EMBL" id="XBP72581.1"/>
    </source>
</evidence>
<dbReference type="RefSeq" id="WP_349282242.1">
    <property type="nucleotide sequence ID" value="NZ_CBCSCU010000137.1"/>
</dbReference>
<dbReference type="SUPFAM" id="SSF46689">
    <property type="entry name" value="Homeodomain-like"/>
    <property type="match status" value="1"/>
</dbReference>
<name>A0AAU7LY96_9BURK</name>
<dbReference type="NCBIfam" id="NF047595">
    <property type="entry name" value="IS66_ISRel24_TnpA"/>
    <property type="match status" value="1"/>
</dbReference>
<dbReference type="AlphaFoldDB" id="A0AAU7LY96"/>
<organism evidence="1">
    <name type="scientific">Polaromonas hydrogenivorans</name>
    <dbReference type="NCBI Taxonomy" id="335476"/>
    <lineage>
        <taxon>Bacteria</taxon>
        <taxon>Pseudomonadati</taxon>
        <taxon>Pseudomonadota</taxon>
        <taxon>Betaproteobacteria</taxon>
        <taxon>Burkholderiales</taxon>
        <taxon>Comamonadaceae</taxon>
        <taxon>Polaromonas</taxon>
    </lineage>
</organism>
<evidence type="ECO:0000313" key="1">
    <source>
        <dbReference type="EMBL" id="XBP72571.1"/>
    </source>
</evidence>
<gene>
    <name evidence="1" type="ORF">ABLV49_21025</name>
    <name evidence="2" type="ORF">ABLV49_21075</name>
</gene>
<dbReference type="InterPro" id="IPR002514">
    <property type="entry name" value="Transposase_8"/>
</dbReference>
<dbReference type="GO" id="GO:0004803">
    <property type="term" value="F:transposase activity"/>
    <property type="evidence" value="ECO:0007669"/>
    <property type="project" value="InterPro"/>
</dbReference>
<accession>A0AAU7LY96</accession>
<sequence length="125" mass="13828">MASKTRTTQVPKRRFYSPELKLQVVQTCAQPGASIAAVALQHGINANIVHRWIREHSQGTLVIEPQAFVPVTLSTEPEPVAIQPVAVAATAEIRMELRRGTSSVTVMWPSELASDCGAWLREWLR</sequence>
<keyword evidence="1" id="KW-0614">Plasmid</keyword>
<dbReference type="InterPro" id="IPR009057">
    <property type="entry name" value="Homeodomain-like_sf"/>
</dbReference>